<comment type="subcellular location">
    <subcellularLocation>
        <location evidence="1">Cytoplasm</location>
    </subcellularLocation>
</comment>
<accession>A0AAD1SCF0</accession>
<keyword evidence="11" id="KW-1185">Reference proteome</keyword>
<dbReference type="GO" id="GO:0004364">
    <property type="term" value="F:glutathione transferase activity"/>
    <property type="evidence" value="ECO:0007669"/>
    <property type="project" value="UniProtKB-EC"/>
</dbReference>
<dbReference type="FunFam" id="3.40.30.10:FF:000086">
    <property type="entry name" value="Glutathione S-transferase theta-1"/>
    <property type="match status" value="1"/>
</dbReference>
<evidence type="ECO:0000256" key="5">
    <source>
        <dbReference type="ARBA" id="ARBA00022490"/>
    </source>
</evidence>
<dbReference type="InterPro" id="IPR004045">
    <property type="entry name" value="Glutathione_S-Trfase_N"/>
</dbReference>
<dbReference type="InterPro" id="IPR051369">
    <property type="entry name" value="GST_Theta"/>
</dbReference>
<dbReference type="Pfam" id="PF13417">
    <property type="entry name" value="GST_N_3"/>
    <property type="match status" value="1"/>
</dbReference>
<dbReference type="PROSITE" id="PS50405">
    <property type="entry name" value="GST_CTER"/>
    <property type="match status" value="1"/>
</dbReference>
<evidence type="ECO:0000256" key="1">
    <source>
        <dbReference type="ARBA" id="ARBA00004496"/>
    </source>
</evidence>
<evidence type="ECO:0000256" key="7">
    <source>
        <dbReference type="ARBA" id="ARBA00047960"/>
    </source>
</evidence>
<dbReference type="InterPro" id="IPR036282">
    <property type="entry name" value="Glutathione-S-Trfase_C_sf"/>
</dbReference>
<evidence type="ECO:0000259" key="8">
    <source>
        <dbReference type="PROSITE" id="PS50404"/>
    </source>
</evidence>
<dbReference type="PANTHER" id="PTHR43917:SF9">
    <property type="entry name" value="GLUTATHIONE S-TRANSFERASE THETA-1"/>
    <property type="match status" value="1"/>
</dbReference>
<comment type="subunit">
    <text evidence="3">Homodimer.</text>
</comment>
<comment type="catalytic activity">
    <reaction evidence="7">
        <text>RX + glutathione = an S-substituted glutathione + a halide anion + H(+)</text>
        <dbReference type="Rhea" id="RHEA:16437"/>
        <dbReference type="ChEBI" id="CHEBI:15378"/>
        <dbReference type="ChEBI" id="CHEBI:16042"/>
        <dbReference type="ChEBI" id="CHEBI:17792"/>
        <dbReference type="ChEBI" id="CHEBI:57925"/>
        <dbReference type="ChEBI" id="CHEBI:90779"/>
        <dbReference type="EC" id="2.5.1.18"/>
    </reaction>
</comment>
<gene>
    <name evidence="10" type="ORF">PECUL_23A031074</name>
</gene>
<dbReference type="InterPro" id="IPR040079">
    <property type="entry name" value="Glutathione_S-Trfase"/>
</dbReference>
<dbReference type="Proteomes" id="UP001295444">
    <property type="component" value="Chromosome 05"/>
</dbReference>
<evidence type="ECO:0000313" key="10">
    <source>
        <dbReference type="EMBL" id="CAH2294335.1"/>
    </source>
</evidence>
<dbReference type="SFLD" id="SFLDG00358">
    <property type="entry name" value="Main_(cytGST)"/>
    <property type="match status" value="1"/>
</dbReference>
<organism evidence="10 11">
    <name type="scientific">Pelobates cultripes</name>
    <name type="common">Western spadefoot toad</name>
    <dbReference type="NCBI Taxonomy" id="61616"/>
    <lineage>
        <taxon>Eukaryota</taxon>
        <taxon>Metazoa</taxon>
        <taxon>Chordata</taxon>
        <taxon>Craniata</taxon>
        <taxon>Vertebrata</taxon>
        <taxon>Euteleostomi</taxon>
        <taxon>Amphibia</taxon>
        <taxon>Batrachia</taxon>
        <taxon>Anura</taxon>
        <taxon>Pelobatoidea</taxon>
        <taxon>Pelobatidae</taxon>
        <taxon>Pelobates</taxon>
    </lineage>
</organism>
<reference evidence="10" key="1">
    <citation type="submission" date="2022-03" db="EMBL/GenBank/DDBJ databases">
        <authorList>
            <person name="Alioto T."/>
            <person name="Alioto T."/>
            <person name="Gomez Garrido J."/>
        </authorList>
    </citation>
    <scope>NUCLEOTIDE SEQUENCE</scope>
</reference>
<dbReference type="Gene3D" id="3.40.30.10">
    <property type="entry name" value="Glutaredoxin"/>
    <property type="match status" value="1"/>
</dbReference>
<dbReference type="GO" id="GO:0005737">
    <property type="term" value="C:cytoplasm"/>
    <property type="evidence" value="ECO:0007669"/>
    <property type="project" value="UniProtKB-SubCell"/>
</dbReference>
<dbReference type="PANTHER" id="PTHR43917">
    <property type="match status" value="1"/>
</dbReference>
<dbReference type="CDD" id="cd03050">
    <property type="entry name" value="GST_N_Theta"/>
    <property type="match status" value="1"/>
</dbReference>
<dbReference type="InterPro" id="IPR040077">
    <property type="entry name" value="GST_C_Theta"/>
</dbReference>
<dbReference type="SUPFAM" id="SSF52833">
    <property type="entry name" value="Thioredoxin-like"/>
    <property type="match status" value="1"/>
</dbReference>
<evidence type="ECO:0000313" key="11">
    <source>
        <dbReference type="Proteomes" id="UP001295444"/>
    </source>
</evidence>
<dbReference type="SFLD" id="SFLDS00019">
    <property type="entry name" value="Glutathione_Transferase_(cytos"/>
    <property type="match status" value="1"/>
</dbReference>
<protein>
    <recommendedName>
        <fullName evidence="4">glutathione transferase</fullName>
        <ecNumber evidence="4">2.5.1.18</ecNumber>
    </recommendedName>
</protein>
<evidence type="ECO:0000256" key="6">
    <source>
        <dbReference type="ARBA" id="ARBA00022679"/>
    </source>
</evidence>
<evidence type="ECO:0000259" key="9">
    <source>
        <dbReference type="PROSITE" id="PS50405"/>
    </source>
</evidence>
<sequence>ILKIQAAMVLGFKLVKRDLVWRERNTFLCAMSNLELYLDLLSQPCRAIYIFVKLNEIPFSFHEVCIFKGGHLTGEFVKVNPMRKVPALKDGNFTLIESTSMLLYLVRKYKTPDHWYPSDIQKRSRVDEYLAWQHTNTRYYGCKVFWNKCMTPTLVGHEAEPEKINRCVAEFKIILTHIETLFLKDQLFLTGDEISVADLVAIVEIMQVVASGVTVFEDFPKLDAWKNRVKEAIGSDLFKEAHESVVNIKEQHLDSMPLEMKTFFKSKLLKYAY</sequence>
<dbReference type="InterPro" id="IPR040075">
    <property type="entry name" value="GST_N_Theta"/>
</dbReference>
<feature type="domain" description="GST N-terminal" evidence="8">
    <location>
        <begin position="32"/>
        <end position="113"/>
    </location>
</feature>
<feature type="non-terminal residue" evidence="10">
    <location>
        <position position="1"/>
    </location>
</feature>
<evidence type="ECO:0000256" key="4">
    <source>
        <dbReference type="ARBA" id="ARBA00012452"/>
    </source>
</evidence>
<name>A0AAD1SCF0_PELCU</name>
<dbReference type="Pfam" id="PF00043">
    <property type="entry name" value="GST_C"/>
    <property type="match status" value="1"/>
</dbReference>
<dbReference type="SFLD" id="SFLDG01153">
    <property type="entry name" value="Main.4:_Theta-like"/>
    <property type="match status" value="1"/>
</dbReference>
<comment type="similarity">
    <text evidence="2">Belongs to the GST superfamily. Theta family.</text>
</comment>
<proteinExistence type="inferred from homology"/>
<dbReference type="InterPro" id="IPR004046">
    <property type="entry name" value="GST_C"/>
</dbReference>
<dbReference type="GO" id="GO:0006749">
    <property type="term" value="P:glutathione metabolic process"/>
    <property type="evidence" value="ECO:0007669"/>
    <property type="project" value="TreeGrafter"/>
</dbReference>
<dbReference type="SUPFAM" id="SSF47616">
    <property type="entry name" value="GST C-terminal domain-like"/>
    <property type="match status" value="1"/>
</dbReference>
<dbReference type="EMBL" id="OW240916">
    <property type="protein sequence ID" value="CAH2294335.1"/>
    <property type="molecule type" value="Genomic_DNA"/>
</dbReference>
<keyword evidence="6" id="KW-0808">Transferase</keyword>
<dbReference type="InterPro" id="IPR010987">
    <property type="entry name" value="Glutathione-S-Trfase_C-like"/>
</dbReference>
<evidence type="ECO:0000256" key="2">
    <source>
        <dbReference type="ARBA" id="ARBA00009899"/>
    </source>
</evidence>
<dbReference type="Gene3D" id="1.20.1050.10">
    <property type="match status" value="1"/>
</dbReference>
<evidence type="ECO:0000256" key="3">
    <source>
        <dbReference type="ARBA" id="ARBA00011738"/>
    </source>
</evidence>
<feature type="domain" description="GST C-terminal" evidence="9">
    <location>
        <begin position="119"/>
        <end position="264"/>
    </location>
</feature>
<dbReference type="CDD" id="cd03183">
    <property type="entry name" value="GST_C_Theta"/>
    <property type="match status" value="1"/>
</dbReference>
<dbReference type="FunFam" id="1.20.1050.10:FF:000008">
    <property type="entry name" value="Glutathione S-transferase theta-1"/>
    <property type="match status" value="1"/>
</dbReference>
<keyword evidence="5" id="KW-0963">Cytoplasm</keyword>
<dbReference type="EC" id="2.5.1.18" evidence="4"/>
<dbReference type="PROSITE" id="PS50404">
    <property type="entry name" value="GST_NTER"/>
    <property type="match status" value="1"/>
</dbReference>
<dbReference type="InterPro" id="IPR036249">
    <property type="entry name" value="Thioredoxin-like_sf"/>
</dbReference>
<dbReference type="AlphaFoldDB" id="A0AAD1SCF0"/>